<accession>A0A6V7SHP5</accession>
<feature type="transmembrane region" description="Helical" evidence="1">
    <location>
        <begin position="144"/>
        <end position="163"/>
    </location>
</feature>
<evidence type="ECO:0000313" key="3">
    <source>
        <dbReference type="Proteomes" id="UP000515550"/>
    </source>
</evidence>
<organism evidence="2 3">
    <name type="scientific">Plasmodium vinckei brucechwatti</name>
    <dbReference type="NCBI Taxonomy" id="119398"/>
    <lineage>
        <taxon>Eukaryota</taxon>
        <taxon>Sar</taxon>
        <taxon>Alveolata</taxon>
        <taxon>Apicomplexa</taxon>
        <taxon>Aconoidasida</taxon>
        <taxon>Haemosporida</taxon>
        <taxon>Plasmodiidae</taxon>
        <taxon>Plasmodium</taxon>
        <taxon>Plasmodium (Vinckeia)</taxon>
    </lineage>
</organism>
<gene>
    <name evidence="2" type="ORF">PVBDA_1202380</name>
</gene>
<keyword evidence="1" id="KW-0812">Transmembrane</keyword>
<evidence type="ECO:0000256" key="1">
    <source>
        <dbReference type="SAM" id="Phobius"/>
    </source>
</evidence>
<sequence length="172" mass="20046">MMDIHDDDIDTCQSEMAYISDTDSDELRKKDPKKYVSYECGHILFSSSFQLLMPIIFSLYCKFYYMSIVDMGLFLTSILHWRKPELGMRRNIDMIMVLINTIAKGIFAFTTSSVCVFIYACGIISTASLYWIGQKLNYNRYSTLFHLTMHSIGIFGALNLYYFSREFNIDII</sequence>
<evidence type="ECO:0000313" key="2">
    <source>
        <dbReference type="EMBL" id="CAD2098541.1"/>
    </source>
</evidence>
<feature type="transmembrane region" description="Helical" evidence="1">
    <location>
        <begin position="102"/>
        <end position="132"/>
    </location>
</feature>
<reference evidence="2 3" key="1">
    <citation type="submission" date="2020-08" db="EMBL/GenBank/DDBJ databases">
        <authorList>
            <person name="Ramaprasad A."/>
        </authorList>
    </citation>
    <scope>NUCLEOTIDE SEQUENCE [LARGE SCALE GENOMIC DNA]</scope>
</reference>
<dbReference type="Proteomes" id="UP000515550">
    <property type="component" value="Chromosome PVBDA_12"/>
</dbReference>
<feature type="transmembrane region" description="Helical" evidence="1">
    <location>
        <begin position="36"/>
        <end position="57"/>
    </location>
</feature>
<dbReference type="VEuPathDB" id="PlasmoDB:PVBDA_1202380"/>
<feature type="transmembrane region" description="Helical" evidence="1">
    <location>
        <begin position="63"/>
        <end position="81"/>
    </location>
</feature>
<dbReference type="AlphaFoldDB" id="A0A6V7SHP5"/>
<proteinExistence type="predicted"/>
<keyword evidence="1" id="KW-1133">Transmembrane helix</keyword>
<protein>
    <submittedName>
        <fullName evidence="2">Uncharacterized protein</fullName>
    </submittedName>
</protein>
<keyword evidence="1" id="KW-0472">Membrane</keyword>
<name>A0A6V7SHP5_PLAVN</name>
<dbReference type="EMBL" id="LR865390">
    <property type="protein sequence ID" value="CAD2098541.1"/>
    <property type="molecule type" value="Genomic_DNA"/>
</dbReference>